<sequence length="498" mass="56899">MRRRREEEEEDRLSDLPDLIIYHIFSFLPTIDAVRMNTLSKRWMHLRVLDSNTSLHFSESAQFQKEKFRNLVSHCLQLQNLDRLQRFKLKMHFYGVYNDHLLMSSYYGYGSDDQRSQIDGWLNTIVVHSKALNEMAISINPGRDTKYRFISNNILHSNSLAVLKLGCVQLECVRSGTASDVELPSLKALSLKNVYLDYMTLKNLLIGCPSIEDLVLDSCHGLRKVVVSCSSLKSFIIRYPRYPIHDVHDDRSIQVEAVNLDTFVYDGAFVCKANIDIGSCGRVRSVLVSKAELDHDKWLDDLLNLQVENLTLDCCAGFKQINIRNPYLKVLHLGGYGFYSYRCKGAVQATNIDAPNLVSFSCEFEGKIIPNFSVNAPTLLEPRIKLVSKEAYTTDWYVNLIYFLKNFDGFKGLSLIANKEEALSIPKTLRSVCICPLPTLKHLKVTFCPLPTEEHLKVKSHSWKKKILEKRSVELREALLWLTPSAETPVIQPAGDNL</sequence>
<dbReference type="InterPro" id="IPR036047">
    <property type="entry name" value="F-box-like_dom_sf"/>
</dbReference>
<dbReference type="Pfam" id="PF00646">
    <property type="entry name" value="F-box"/>
    <property type="match status" value="1"/>
</dbReference>
<dbReference type="OrthoDB" id="1193506at2759"/>
<dbReference type="SUPFAM" id="SSF81383">
    <property type="entry name" value="F-box domain"/>
    <property type="match status" value="1"/>
</dbReference>
<dbReference type="Proteomes" id="UP000796880">
    <property type="component" value="Unassembled WGS sequence"/>
</dbReference>
<evidence type="ECO:0000313" key="3">
    <source>
        <dbReference type="Proteomes" id="UP000796880"/>
    </source>
</evidence>
<name>A0A8K0MFC5_9ROSA</name>
<dbReference type="PROSITE" id="PS50181">
    <property type="entry name" value="FBOX"/>
    <property type="match status" value="1"/>
</dbReference>
<dbReference type="Pfam" id="PF24758">
    <property type="entry name" value="LRR_At5g56370"/>
    <property type="match status" value="1"/>
</dbReference>
<proteinExistence type="predicted"/>
<comment type="caution">
    <text evidence="2">The sequence shown here is derived from an EMBL/GenBank/DDBJ whole genome shotgun (WGS) entry which is preliminary data.</text>
</comment>
<dbReference type="InterPro" id="IPR055411">
    <property type="entry name" value="LRR_FXL15/At3g58940/PEG3-like"/>
</dbReference>
<evidence type="ECO:0000259" key="1">
    <source>
        <dbReference type="PROSITE" id="PS50181"/>
    </source>
</evidence>
<feature type="domain" description="F-box" evidence="1">
    <location>
        <begin position="10"/>
        <end position="60"/>
    </location>
</feature>
<dbReference type="PANTHER" id="PTHR34145:SF28">
    <property type="entry name" value="F-BOX DOMAIN-CONTAINING PROTEIN"/>
    <property type="match status" value="1"/>
</dbReference>
<dbReference type="SUPFAM" id="SSF52047">
    <property type="entry name" value="RNI-like"/>
    <property type="match status" value="1"/>
</dbReference>
<evidence type="ECO:0000313" key="2">
    <source>
        <dbReference type="EMBL" id="KAF3443842.1"/>
    </source>
</evidence>
<dbReference type="Gene3D" id="1.20.1280.50">
    <property type="match status" value="1"/>
</dbReference>
<dbReference type="EMBL" id="VOIH02000006">
    <property type="protein sequence ID" value="KAF3443842.1"/>
    <property type="molecule type" value="Genomic_DNA"/>
</dbReference>
<keyword evidence="3" id="KW-1185">Reference proteome</keyword>
<dbReference type="CDD" id="cd22160">
    <property type="entry name" value="F-box_AtFBL13-like"/>
    <property type="match status" value="1"/>
</dbReference>
<dbReference type="InterPro" id="IPR001810">
    <property type="entry name" value="F-box_dom"/>
</dbReference>
<reference evidence="2" key="1">
    <citation type="submission" date="2020-03" db="EMBL/GenBank/DDBJ databases">
        <title>A high-quality chromosome-level genome assembly of a woody plant with both climbing and erect habits, Rhamnella rubrinervis.</title>
        <authorList>
            <person name="Lu Z."/>
            <person name="Yang Y."/>
            <person name="Zhu X."/>
            <person name="Sun Y."/>
        </authorList>
    </citation>
    <scope>NUCLEOTIDE SEQUENCE</scope>
    <source>
        <strain evidence="2">BYM</strain>
        <tissue evidence="2">Leaf</tissue>
    </source>
</reference>
<dbReference type="InterPro" id="IPR053772">
    <property type="entry name" value="At1g61320/At1g61330-like"/>
</dbReference>
<organism evidence="2 3">
    <name type="scientific">Rhamnella rubrinervis</name>
    <dbReference type="NCBI Taxonomy" id="2594499"/>
    <lineage>
        <taxon>Eukaryota</taxon>
        <taxon>Viridiplantae</taxon>
        <taxon>Streptophyta</taxon>
        <taxon>Embryophyta</taxon>
        <taxon>Tracheophyta</taxon>
        <taxon>Spermatophyta</taxon>
        <taxon>Magnoliopsida</taxon>
        <taxon>eudicotyledons</taxon>
        <taxon>Gunneridae</taxon>
        <taxon>Pentapetalae</taxon>
        <taxon>rosids</taxon>
        <taxon>fabids</taxon>
        <taxon>Rosales</taxon>
        <taxon>Rhamnaceae</taxon>
        <taxon>rhamnoid group</taxon>
        <taxon>Rhamneae</taxon>
        <taxon>Rhamnella</taxon>
    </lineage>
</organism>
<protein>
    <recommendedName>
        <fullName evidence="1">F-box domain-containing protein</fullName>
    </recommendedName>
</protein>
<dbReference type="PANTHER" id="PTHR34145">
    <property type="entry name" value="OS02G0105600 PROTEIN"/>
    <property type="match status" value="1"/>
</dbReference>
<dbReference type="InterPro" id="IPR032675">
    <property type="entry name" value="LRR_dom_sf"/>
</dbReference>
<dbReference type="Gene3D" id="3.80.10.10">
    <property type="entry name" value="Ribonuclease Inhibitor"/>
    <property type="match status" value="1"/>
</dbReference>
<dbReference type="InterPro" id="IPR053781">
    <property type="entry name" value="F-box_AtFBL13-like"/>
</dbReference>
<dbReference type="AlphaFoldDB" id="A0A8K0MFC5"/>
<gene>
    <name evidence="2" type="ORF">FNV43_RR13532</name>
</gene>
<accession>A0A8K0MFC5</accession>